<protein>
    <submittedName>
        <fullName evidence="2">Uncharacterized protein</fullName>
    </submittedName>
</protein>
<dbReference type="OrthoDB" id="5188280at2"/>
<reference evidence="2 3" key="1">
    <citation type="submission" date="2016-10" db="EMBL/GenBank/DDBJ databases">
        <authorList>
            <person name="de Groot N.N."/>
        </authorList>
    </citation>
    <scope>NUCLEOTIDE SEQUENCE [LARGE SCALE GENOMIC DNA]</scope>
    <source>
        <strain evidence="2 3">MON 2.2</strain>
    </source>
</reference>
<organism evidence="2 3">
    <name type="scientific">Auraticoccus monumenti</name>
    <dbReference type="NCBI Taxonomy" id="675864"/>
    <lineage>
        <taxon>Bacteria</taxon>
        <taxon>Bacillati</taxon>
        <taxon>Actinomycetota</taxon>
        <taxon>Actinomycetes</taxon>
        <taxon>Propionibacteriales</taxon>
        <taxon>Propionibacteriaceae</taxon>
        <taxon>Auraticoccus</taxon>
    </lineage>
</organism>
<keyword evidence="3" id="KW-1185">Reference proteome</keyword>
<evidence type="ECO:0000313" key="2">
    <source>
        <dbReference type="EMBL" id="SDE64904.1"/>
    </source>
</evidence>
<dbReference type="Proteomes" id="UP000198546">
    <property type="component" value="Chromosome i"/>
</dbReference>
<accession>A0A1G7EMN6</accession>
<dbReference type="RefSeq" id="WP_090595911.1">
    <property type="nucleotide sequence ID" value="NZ_LT629688.1"/>
</dbReference>
<evidence type="ECO:0000313" key="3">
    <source>
        <dbReference type="Proteomes" id="UP000198546"/>
    </source>
</evidence>
<dbReference type="EMBL" id="LT629688">
    <property type="protein sequence ID" value="SDE64904.1"/>
    <property type="molecule type" value="Genomic_DNA"/>
</dbReference>
<gene>
    <name evidence="2" type="ORF">SAMN04489747_3992</name>
</gene>
<feature type="region of interest" description="Disordered" evidence="1">
    <location>
        <begin position="1"/>
        <end position="33"/>
    </location>
</feature>
<dbReference type="AlphaFoldDB" id="A0A1G7EMN6"/>
<dbReference type="STRING" id="675864.SAMN04489747_3992"/>
<sequence>MSPDQPRHRRPASLTAAQADQIPGGVSPEVRSEVAHDTARALLAGTRSRARQGQAAEVVRRLVDLVRTEGLEDLAALWSSSPARSMPGTLWRLYRLHTWVHADPSGLARTYEAGIHTSEYLELVAGVPSPPGPDELRDTLDRILSGAFTGDLAVALDREAAVCRILAFGSGHQASDDADPQLVHDLTRRAAGLLRTADELSLAAALERDGHLD</sequence>
<name>A0A1G7EMN6_9ACTN</name>
<proteinExistence type="predicted"/>
<evidence type="ECO:0000256" key="1">
    <source>
        <dbReference type="SAM" id="MobiDB-lite"/>
    </source>
</evidence>